<evidence type="ECO:0000256" key="2">
    <source>
        <dbReference type="ARBA" id="ARBA00022490"/>
    </source>
</evidence>
<dbReference type="SUPFAM" id="SSF46955">
    <property type="entry name" value="Putative DNA-binding domain"/>
    <property type="match status" value="1"/>
</dbReference>
<accession>A0ABY6F6X0</accession>
<evidence type="ECO:0000256" key="3">
    <source>
        <dbReference type="ARBA" id="ARBA00023015"/>
    </source>
</evidence>
<dbReference type="EMBL" id="CP089977">
    <property type="protein sequence ID" value="UXZ05844.1"/>
    <property type="molecule type" value="Genomic_DNA"/>
</dbReference>
<evidence type="ECO:0000256" key="4">
    <source>
        <dbReference type="ARBA" id="ARBA00023125"/>
    </source>
</evidence>
<dbReference type="Pfam" id="PF09278">
    <property type="entry name" value="MerR-DNA-bind"/>
    <property type="match status" value="1"/>
</dbReference>
<dbReference type="PROSITE" id="PS50937">
    <property type="entry name" value="HTH_MERR_2"/>
    <property type="match status" value="1"/>
</dbReference>
<keyword evidence="8" id="KW-1185">Reference proteome</keyword>
<name>A0ABY6F6X0_9GAMM</name>
<dbReference type="SMART" id="SM00422">
    <property type="entry name" value="HTH_MERR"/>
    <property type="match status" value="1"/>
</dbReference>
<feature type="domain" description="HTH merR-type" evidence="6">
    <location>
        <begin position="1"/>
        <end position="69"/>
    </location>
</feature>
<dbReference type="InterPro" id="IPR047057">
    <property type="entry name" value="MerR_fam"/>
</dbReference>
<dbReference type="PANTHER" id="PTHR30204:SF94">
    <property type="entry name" value="HEAVY METAL-DEPENDENT TRANSCRIPTIONAL REGULATOR HI_0293-RELATED"/>
    <property type="match status" value="1"/>
</dbReference>
<dbReference type="PANTHER" id="PTHR30204">
    <property type="entry name" value="REDOX-CYCLING DRUG-SENSING TRANSCRIPTIONAL ACTIVATOR SOXR"/>
    <property type="match status" value="1"/>
</dbReference>
<dbReference type="RefSeq" id="WP_263077365.1">
    <property type="nucleotide sequence ID" value="NZ_CP089977.1"/>
</dbReference>
<dbReference type="NCBIfam" id="TIGR02044">
    <property type="entry name" value="CueR"/>
    <property type="match status" value="1"/>
</dbReference>
<dbReference type="PRINTS" id="PR00040">
    <property type="entry name" value="HTHMERR"/>
</dbReference>
<dbReference type="InterPro" id="IPR009061">
    <property type="entry name" value="DNA-bd_dom_put_sf"/>
</dbReference>
<keyword evidence="4" id="KW-0238">DNA-binding</keyword>
<reference evidence="7" key="1">
    <citation type="submission" date="2021-12" db="EMBL/GenBank/DDBJ databases">
        <title>taxonomy of Moraxella sp. ZY201224.</title>
        <authorList>
            <person name="Li F."/>
        </authorList>
    </citation>
    <scope>NUCLEOTIDE SEQUENCE</scope>
    <source>
        <strain evidence="7">ZY201224</strain>
    </source>
</reference>
<gene>
    <name evidence="7" type="primary">cueR</name>
    <name evidence="7" type="ORF">LU297_07705</name>
</gene>
<evidence type="ECO:0000256" key="1">
    <source>
        <dbReference type="ARBA" id="ARBA00004496"/>
    </source>
</evidence>
<organism evidence="7 8">
    <name type="scientific">Moraxella nasicaprae</name>
    <dbReference type="NCBI Taxonomy" id="2904122"/>
    <lineage>
        <taxon>Bacteria</taxon>
        <taxon>Pseudomonadati</taxon>
        <taxon>Pseudomonadota</taxon>
        <taxon>Gammaproteobacteria</taxon>
        <taxon>Moraxellales</taxon>
        <taxon>Moraxellaceae</taxon>
        <taxon>Moraxella</taxon>
    </lineage>
</organism>
<dbReference type="Pfam" id="PF00376">
    <property type="entry name" value="MerR"/>
    <property type="match status" value="1"/>
</dbReference>
<dbReference type="InterPro" id="IPR015358">
    <property type="entry name" value="Tscrpt_reg_MerR_DNA-bd"/>
</dbReference>
<comment type="subcellular location">
    <subcellularLocation>
        <location evidence="1">Cytoplasm</location>
    </subcellularLocation>
</comment>
<protein>
    <submittedName>
        <fullName evidence="7">Cu(I)-responsive transcriptional regulator</fullName>
    </submittedName>
</protein>
<dbReference type="InterPro" id="IPR011789">
    <property type="entry name" value="CueR"/>
</dbReference>
<evidence type="ECO:0000256" key="5">
    <source>
        <dbReference type="ARBA" id="ARBA00023163"/>
    </source>
</evidence>
<evidence type="ECO:0000313" key="8">
    <source>
        <dbReference type="Proteomes" id="UP001063782"/>
    </source>
</evidence>
<evidence type="ECO:0000259" key="6">
    <source>
        <dbReference type="PROSITE" id="PS50937"/>
    </source>
</evidence>
<dbReference type="InterPro" id="IPR000551">
    <property type="entry name" value="MerR-type_HTH_dom"/>
</dbReference>
<keyword evidence="5" id="KW-0804">Transcription</keyword>
<sequence length="129" mass="14499">MNISQAAKLTRLSSKQIRDYEKIGLLNHPARSASGYRCYDDGDIKRLKFIAHARAVGFSLAQIRTLLDLQSNPNRTNCEVKALTALHIAELTDKINELQTMKNTLQVWHDSCLGDGLHHCPIITSLEQD</sequence>
<evidence type="ECO:0000313" key="7">
    <source>
        <dbReference type="EMBL" id="UXZ05844.1"/>
    </source>
</evidence>
<keyword evidence="2" id="KW-0963">Cytoplasm</keyword>
<dbReference type="Proteomes" id="UP001063782">
    <property type="component" value="Chromosome"/>
</dbReference>
<dbReference type="PROSITE" id="PS00552">
    <property type="entry name" value="HTH_MERR_1"/>
    <property type="match status" value="1"/>
</dbReference>
<proteinExistence type="predicted"/>
<keyword evidence="3" id="KW-0805">Transcription regulation</keyword>
<dbReference type="Gene3D" id="1.10.1660.10">
    <property type="match status" value="1"/>
</dbReference>